<dbReference type="GO" id="GO:0000398">
    <property type="term" value="P:mRNA splicing, via spliceosome"/>
    <property type="evidence" value="ECO:0007669"/>
    <property type="project" value="TreeGrafter"/>
</dbReference>
<gene>
    <name evidence="15" type="ORF">GQ43DRAFT_465484</name>
</gene>
<dbReference type="OrthoDB" id="407609at2759"/>
<protein>
    <submittedName>
        <fullName evidence="15">DBR1-domain-containing protein</fullName>
    </submittedName>
</protein>
<keyword evidence="7" id="KW-0479">Metal-binding</keyword>
<comment type="similarity">
    <text evidence="5">Belongs to the lariat debranching enzyme family.</text>
</comment>
<evidence type="ECO:0000256" key="4">
    <source>
        <dbReference type="ARBA" id="ARBA00004123"/>
    </source>
</evidence>
<evidence type="ECO:0000313" key="16">
    <source>
        <dbReference type="Proteomes" id="UP000799536"/>
    </source>
</evidence>
<comment type="subcellular location">
    <subcellularLocation>
        <location evidence="4">Nucleus</location>
    </subcellularLocation>
</comment>
<keyword evidence="9" id="KW-0862">Zinc</keyword>
<sequence>MDTPVVEKQGLRVAVEGCGHGTLHAIYASVQESCRIKGWDGVDLLIIGGDFQSVRNAQDLNVVAMPAKFREMQDFHEYYSGARTAPYLTIFIGGNHEASNYLWELYYGGWVAPKIYYMGAANVVHLGPLRIAGFSGIWKGYSYRKPHHERLPYSEDDIRNIYHVRELDIRKLLQIRSQVDIGLSHDWPRGMEWKGNYEQLFRHKPYFVQEAKDGTLGSIAAAKVLERLRPAHWFSAHLHTKYAAVWKHNSEPTGVVTQMKNNPPVAVAKNEDEIDLDLDLETQPPSGPASGYTPRNPDEIDLDIDLETPAPAGGAPGTVPSNPDEIDLGLDDDPPQQAKTASADNFAGEAERKDGDDASTDLADVIKSLPDAFQAATDKPRIESNAPSLPFPADITNKTTRFLALDKCMPNRHFLQLLEIEPLHPAEFQRPVGLEYDKEWLAITRAFANDLQVGDPHAEVPADKGDAYYRPLIEKEMEWVENNLVQTGKMAIPEDFQQTAPVFDEEIGIPVGGQPAEYTNPHTQAFCDLLQIKNPFHASKEERLERMQRGPAPSRGRDRPDRGGRGDYRGGGRGRGRGGGGGRGRGSFNTGRGGRGRGRWMPPIR</sequence>
<feature type="compositionally biased region" description="Basic and acidic residues" evidence="13">
    <location>
        <begin position="555"/>
        <end position="570"/>
    </location>
</feature>
<keyword evidence="11" id="KW-0464">Manganese</keyword>
<evidence type="ECO:0000259" key="14">
    <source>
        <dbReference type="SMART" id="SM01124"/>
    </source>
</evidence>
<comment type="cofactor">
    <cofactor evidence="2">
        <name>Zn(2+)</name>
        <dbReference type="ChEBI" id="CHEBI:29105"/>
    </cofactor>
</comment>
<dbReference type="SMART" id="SM01124">
    <property type="entry name" value="DBR1"/>
    <property type="match status" value="1"/>
</dbReference>
<dbReference type="InterPro" id="IPR041816">
    <property type="entry name" value="Dbr1_N"/>
</dbReference>
<keyword evidence="10" id="KW-0408">Iron</keyword>
<dbReference type="PANTHER" id="PTHR12849:SF0">
    <property type="entry name" value="LARIAT DEBRANCHING ENZYME"/>
    <property type="match status" value="1"/>
</dbReference>
<evidence type="ECO:0000256" key="11">
    <source>
        <dbReference type="ARBA" id="ARBA00023211"/>
    </source>
</evidence>
<evidence type="ECO:0000256" key="13">
    <source>
        <dbReference type="SAM" id="MobiDB-lite"/>
    </source>
</evidence>
<dbReference type="InterPro" id="IPR004843">
    <property type="entry name" value="Calcineurin-like_PHP"/>
</dbReference>
<dbReference type="GO" id="GO:0046872">
    <property type="term" value="F:metal ion binding"/>
    <property type="evidence" value="ECO:0007669"/>
    <property type="project" value="UniProtKB-KW"/>
</dbReference>
<evidence type="ECO:0000256" key="3">
    <source>
        <dbReference type="ARBA" id="ARBA00001954"/>
    </source>
</evidence>
<feature type="compositionally biased region" description="Acidic residues" evidence="13">
    <location>
        <begin position="324"/>
        <end position="334"/>
    </location>
</feature>
<dbReference type="Pfam" id="PF00149">
    <property type="entry name" value="Metallophos"/>
    <property type="match status" value="1"/>
</dbReference>
<comment type="caution">
    <text evidence="15">The sequence shown here is derived from an EMBL/GenBank/DDBJ whole genome shotgun (WGS) entry which is preliminary data.</text>
</comment>
<evidence type="ECO:0000256" key="6">
    <source>
        <dbReference type="ARBA" id="ARBA00022664"/>
    </source>
</evidence>
<evidence type="ECO:0000256" key="12">
    <source>
        <dbReference type="ARBA" id="ARBA00023242"/>
    </source>
</evidence>
<dbReference type="Proteomes" id="UP000799536">
    <property type="component" value="Unassembled WGS sequence"/>
</dbReference>
<name>A0A9P4JKY9_9PLEO</name>
<keyword evidence="6" id="KW-0507">mRNA processing</keyword>
<proteinExistence type="inferred from homology"/>
<dbReference type="GO" id="GO:0008419">
    <property type="term" value="F:RNA lariat debranching enzyme activity"/>
    <property type="evidence" value="ECO:0007669"/>
    <property type="project" value="TreeGrafter"/>
</dbReference>
<evidence type="ECO:0000256" key="1">
    <source>
        <dbReference type="ARBA" id="ARBA00001936"/>
    </source>
</evidence>
<keyword evidence="12" id="KW-0539">Nucleus</keyword>
<evidence type="ECO:0000256" key="2">
    <source>
        <dbReference type="ARBA" id="ARBA00001947"/>
    </source>
</evidence>
<feature type="region of interest" description="Disordered" evidence="13">
    <location>
        <begin position="543"/>
        <end position="605"/>
    </location>
</feature>
<evidence type="ECO:0000256" key="9">
    <source>
        <dbReference type="ARBA" id="ARBA00022833"/>
    </source>
</evidence>
<evidence type="ECO:0000256" key="8">
    <source>
        <dbReference type="ARBA" id="ARBA00022801"/>
    </source>
</evidence>
<dbReference type="SUPFAM" id="SSF56300">
    <property type="entry name" value="Metallo-dependent phosphatases"/>
    <property type="match status" value="1"/>
</dbReference>
<keyword evidence="8" id="KW-0378">Hydrolase</keyword>
<organism evidence="15 16">
    <name type="scientific">Delitschia confertaspora ATCC 74209</name>
    <dbReference type="NCBI Taxonomy" id="1513339"/>
    <lineage>
        <taxon>Eukaryota</taxon>
        <taxon>Fungi</taxon>
        <taxon>Dikarya</taxon>
        <taxon>Ascomycota</taxon>
        <taxon>Pezizomycotina</taxon>
        <taxon>Dothideomycetes</taxon>
        <taxon>Pleosporomycetidae</taxon>
        <taxon>Pleosporales</taxon>
        <taxon>Delitschiaceae</taxon>
        <taxon>Delitschia</taxon>
    </lineage>
</organism>
<keyword evidence="16" id="KW-1185">Reference proteome</keyword>
<accession>A0A9P4JKY9</accession>
<dbReference type="PANTHER" id="PTHR12849">
    <property type="entry name" value="RNA LARIAT DEBRANCHING ENZYME"/>
    <property type="match status" value="1"/>
</dbReference>
<dbReference type="CDD" id="cd00844">
    <property type="entry name" value="MPP_Dbr1_N"/>
    <property type="match status" value="1"/>
</dbReference>
<comment type="cofactor">
    <cofactor evidence="1">
        <name>Mn(2+)</name>
        <dbReference type="ChEBI" id="CHEBI:29035"/>
    </cofactor>
</comment>
<dbReference type="AlphaFoldDB" id="A0A9P4JKY9"/>
<evidence type="ECO:0000256" key="10">
    <source>
        <dbReference type="ARBA" id="ARBA00023004"/>
    </source>
</evidence>
<feature type="domain" description="Lariat debranching enzyme C-terminal" evidence="14">
    <location>
        <begin position="389"/>
        <end position="536"/>
    </location>
</feature>
<evidence type="ECO:0000256" key="5">
    <source>
        <dbReference type="ARBA" id="ARBA00006045"/>
    </source>
</evidence>
<comment type="cofactor">
    <cofactor evidence="3">
        <name>Fe(2+)</name>
        <dbReference type="ChEBI" id="CHEBI:29033"/>
    </cofactor>
</comment>
<dbReference type="GO" id="GO:0005634">
    <property type="term" value="C:nucleus"/>
    <property type="evidence" value="ECO:0007669"/>
    <property type="project" value="UniProtKB-SubCell"/>
</dbReference>
<evidence type="ECO:0000256" key="7">
    <source>
        <dbReference type="ARBA" id="ARBA00022723"/>
    </source>
</evidence>
<dbReference type="EMBL" id="ML994131">
    <property type="protein sequence ID" value="KAF2198597.1"/>
    <property type="molecule type" value="Genomic_DNA"/>
</dbReference>
<dbReference type="InterPro" id="IPR007708">
    <property type="entry name" value="DBR1_C"/>
</dbReference>
<feature type="compositionally biased region" description="Gly residues" evidence="13">
    <location>
        <begin position="571"/>
        <end position="585"/>
    </location>
</feature>
<dbReference type="InterPro" id="IPR029052">
    <property type="entry name" value="Metallo-depent_PP-like"/>
</dbReference>
<reference evidence="15" key="1">
    <citation type="journal article" date="2020" name="Stud. Mycol.">
        <title>101 Dothideomycetes genomes: a test case for predicting lifestyles and emergence of pathogens.</title>
        <authorList>
            <person name="Haridas S."/>
            <person name="Albert R."/>
            <person name="Binder M."/>
            <person name="Bloem J."/>
            <person name="Labutti K."/>
            <person name="Salamov A."/>
            <person name="Andreopoulos B."/>
            <person name="Baker S."/>
            <person name="Barry K."/>
            <person name="Bills G."/>
            <person name="Bluhm B."/>
            <person name="Cannon C."/>
            <person name="Castanera R."/>
            <person name="Culley D."/>
            <person name="Daum C."/>
            <person name="Ezra D."/>
            <person name="Gonzalez J."/>
            <person name="Henrissat B."/>
            <person name="Kuo A."/>
            <person name="Liang C."/>
            <person name="Lipzen A."/>
            <person name="Lutzoni F."/>
            <person name="Magnuson J."/>
            <person name="Mondo S."/>
            <person name="Nolan M."/>
            <person name="Ohm R."/>
            <person name="Pangilinan J."/>
            <person name="Park H.-J."/>
            <person name="Ramirez L."/>
            <person name="Alfaro M."/>
            <person name="Sun H."/>
            <person name="Tritt A."/>
            <person name="Yoshinaga Y."/>
            <person name="Zwiers L.-H."/>
            <person name="Turgeon B."/>
            <person name="Goodwin S."/>
            <person name="Spatafora J."/>
            <person name="Crous P."/>
            <person name="Grigoriev I."/>
        </authorList>
    </citation>
    <scope>NUCLEOTIDE SEQUENCE</scope>
    <source>
        <strain evidence="15">ATCC 74209</strain>
    </source>
</reference>
<dbReference type="Pfam" id="PF05011">
    <property type="entry name" value="DBR1"/>
    <property type="match status" value="1"/>
</dbReference>
<feature type="region of interest" description="Disordered" evidence="13">
    <location>
        <begin position="279"/>
        <end position="357"/>
    </location>
</feature>
<evidence type="ECO:0000313" key="15">
    <source>
        <dbReference type="EMBL" id="KAF2198597.1"/>
    </source>
</evidence>